<dbReference type="GO" id="GO:0051864">
    <property type="term" value="F:histone H3K36 demethylase activity"/>
    <property type="evidence" value="ECO:0007669"/>
    <property type="project" value="TreeGrafter"/>
</dbReference>
<dbReference type="SMART" id="SM00545">
    <property type="entry name" value="JmjN"/>
    <property type="match status" value="1"/>
</dbReference>
<dbReference type="Proteomes" id="UP000193067">
    <property type="component" value="Unassembled WGS sequence"/>
</dbReference>
<feature type="region of interest" description="Disordered" evidence="7">
    <location>
        <begin position="813"/>
        <end position="867"/>
    </location>
</feature>
<dbReference type="OrthoDB" id="9547406at2759"/>
<reference evidence="11 12" key="1">
    <citation type="journal article" date="2015" name="Biotechnol. Biofuels">
        <title>Enhanced degradation of softwood versus hardwood by the white-rot fungus Pycnoporus coccineus.</title>
        <authorList>
            <person name="Couturier M."/>
            <person name="Navarro D."/>
            <person name="Chevret D."/>
            <person name="Henrissat B."/>
            <person name="Piumi F."/>
            <person name="Ruiz-Duenas F.J."/>
            <person name="Martinez A.T."/>
            <person name="Grigoriev I.V."/>
            <person name="Riley R."/>
            <person name="Lipzen A."/>
            <person name="Berrin J.G."/>
            <person name="Master E.R."/>
            <person name="Rosso M.N."/>
        </authorList>
    </citation>
    <scope>NUCLEOTIDE SEQUENCE [LARGE SCALE GENOMIC DNA]</scope>
    <source>
        <strain evidence="11 12">BRFM310</strain>
    </source>
</reference>
<dbReference type="Gene3D" id="3.30.40.10">
    <property type="entry name" value="Zinc/RING finger domain, C3HC4 (zinc finger)"/>
    <property type="match status" value="1"/>
</dbReference>
<feature type="region of interest" description="Disordered" evidence="7">
    <location>
        <begin position="568"/>
        <end position="630"/>
    </location>
</feature>
<feature type="region of interest" description="Disordered" evidence="7">
    <location>
        <begin position="164"/>
        <end position="309"/>
    </location>
</feature>
<dbReference type="EC" id="1.14.11.66" evidence="2"/>
<gene>
    <name evidence="11" type="ORF">PYCCODRAFT_1437481</name>
</gene>
<feature type="compositionally biased region" description="Low complexity" evidence="7">
    <location>
        <begin position="1"/>
        <end position="14"/>
    </location>
</feature>
<dbReference type="InterPro" id="IPR034732">
    <property type="entry name" value="EPHD"/>
</dbReference>
<comment type="catalytic activity">
    <reaction evidence="6">
        <text>N(6),N(6),N(6)-trimethyl-L-lysyl(9)-[histone H3] + 2 2-oxoglutarate + 2 O2 = N(6)-methyl-L-lysyl(9)-[histone H3] + 2 formaldehyde + 2 succinate + 2 CO2</text>
        <dbReference type="Rhea" id="RHEA:60200"/>
        <dbReference type="Rhea" id="RHEA-COMP:15538"/>
        <dbReference type="Rhea" id="RHEA-COMP:15542"/>
        <dbReference type="ChEBI" id="CHEBI:15379"/>
        <dbReference type="ChEBI" id="CHEBI:16526"/>
        <dbReference type="ChEBI" id="CHEBI:16810"/>
        <dbReference type="ChEBI" id="CHEBI:16842"/>
        <dbReference type="ChEBI" id="CHEBI:30031"/>
        <dbReference type="ChEBI" id="CHEBI:61929"/>
        <dbReference type="ChEBI" id="CHEBI:61961"/>
        <dbReference type="EC" id="1.14.11.66"/>
    </reaction>
</comment>
<feature type="compositionally biased region" description="Low complexity" evidence="7">
    <location>
        <begin position="1109"/>
        <end position="1123"/>
    </location>
</feature>
<evidence type="ECO:0000256" key="6">
    <source>
        <dbReference type="ARBA" id="ARBA00049349"/>
    </source>
</evidence>
<evidence type="ECO:0000313" key="12">
    <source>
        <dbReference type="Proteomes" id="UP000193067"/>
    </source>
</evidence>
<dbReference type="PROSITE" id="PS51183">
    <property type="entry name" value="JMJN"/>
    <property type="match status" value="1"/>
</dbReference>
<evidence type="ECO:0000259" key="8">
    <source>
        <dbReference type="PROSITE" id="PS51183"/>
    </source>
</evidence>
<comment type="similarity">
    <text evidence="1">Belongs to the JHDM3 histone demethylase family.</text>
</comment>
<keyword evidence="12" id="KW-1185">Reference proteome</keyword>
<dbReference type="GO" id="GO:0005634">
    <property type="term" value="C:nucleus"/>
    <property type="evidence" value="ECO:0007669"/>
    <property type="project" value="TreeGrafter"/>
</dbReference>
<dbReference type="SMART" id="SM00558">
    <property type="entry name" value="JmjC"/>
    <property type="match status" value="1"/>
</dbReference>
<feature type="compositionally biased region" description="Low complexity" evidence="7">
    <location>
        <begin position="1238"/>
        <end position="1250"/>
    </location>
</feature>
<dbReference type="PANTHER" id="PTHR10694:SF7">
    <property type="entry name" value="[HISTONE H3]-TRIMETHYL-L-LYSINE(9) DEMETHYLASE"/>
    <property type="match status" value="1"/>
</dbReference>
<organism evidence="11 12">
    <name type="scientific">Trametes coccinea (strain BRFM310)</name>
    <name type="common">Pycnoporus coccineus</name>
    <dbReference type="NCBI Taxonomy" id="1353009"/>
    <lineage>
        <taxon>Eukaryota</taxon>
        <taxon>Fungi</taxon>
        <taxon>Dikarya</taxon>
        <taxon>Basidiomycota</taxon>
        <taxon>Agaricomycotina</taxon>
        <taxon>Agaricomycetes</taxon>
        <taxon>Polyporales</taxon>
        <taxon>Polyporaceae</taxon>
        <taxon>Trametes</taxon>
    </lineage>
</organism>
<dbReference type="PANTHER" id="PTHR10694">
    <property type="entry name" value="LYSINE-SPECIFIC DEMETHYLASE"/>
    <property type="match status" value="1"/>
</dbReference>
<dbReference type="Pfam" id="PF13771">
    <property type="entry name" value="zf-HC5HC2H"/>
    <property type="match status" value="1"/>
</dbReference>
<feature type="compositionally biased region" description="Basic and acidic residues" evidence="7">
    <location>
        <begin position="181"/>
        <end position="202"/>
    </location>
</feature>
<feature type="domain" description="JmjN" evidence="8">
    <location>
        <begin position="59"/>
        <end position="100"/>
    </location>
</feature>
<evidence type="ECO:0000256" key="4">
    <source>
        <dbReference type="ARBA" id="ARBA00022771"/>
    </source>
</evidence>
<dbReference type="InterPro" id="IPR013083">
    <property type="entry name" value="Znf_RING/FYVE/PHD"/>
</dbReference>
<feature type="region of interest" description="Disordered" evidence="7">
    <location>
        <begin position="1097"/>
        <end position="1123"/>
    </location>
</feature>
<keyword evidence="4" id="KW-0863">Zinc-finger</keyword>
<evidence type="ECO:0000256" key="1">
    <source>
        <dbReference type="ARBA" id="ARBA00009711"/>
    </source>
</evidence>
<evidence type="ECO:0000313" key="11">
    <source>
        <dbReference type="EMBL" id="OSD00357.1"/>
    </source>
</evidence>
<dbReference type="InterPro" id="IPR003347">
    <property type="entry name" value="JmjC_dom"/>
</dbReference>
<dbReference type="AlphaFoldDB" id="A0A1Y2IH01"/>
<evidence type="ECO:0000256" key="2">
    <source>
        <dbReference type="ARBA" id="ARBA00012900"/>
    </source>
</evidence>
<dbReference type="STRING" id="1353009.A0A1Y2IH01"/>
<dbReference type="Pfam" id="PF02373">
    <property type="entry name" value="JmjC"/>
    <property type="match status" value="1"/>
</dbReference>
<feature type="compositionally biased region" description="Pro residues" evidence="7">
    <location>
        <begin position="1173"/>
        <end position="1187"/>
    </location>
</feature>
<feature type="compositionally biased region" description="Low complexity" evidence="7">
    <location>
        <begin position="967"/>
        <end position="983"/>
    </location>
</feature>
<feature type="compositionally biased region" description="Polar residues" evidence="7">
    <location>
        <begin position="1014"/>
        <end position="1030"/>
    </location>
</feature>
<feature type="compositionally biased region" description="Acidic residues" evidence="7">
    <location>
        <begin position="267"/>
        <end position="280"/>
    </location>
</feature>
<evidence type="ECO:0000259" key="10">
    <source>
        <dbReference type="PROSITE" id="PS51805"/>
    </source>
</evidence>
<dbReference type="Pfam" id="PF02375">
    <property type="entry name" value="JmjN"/>
    <property type="match status" value="1"/>
</dbReference>
<evidence type="ECO:0000256" key="5">
    <source>
        <dbReference type="ARBA" id="ARBA00022833"/>
    </source>
</evidence>
<keyword evidence="3" id="KW-0479">Metal-binding</keyword>
<evidence type="ECO:0000256" key="3">
    <source>
        <dbReference type="ARBA" id="ARBA00022723"/>
    </source>
</evidence>
<sequence>MSTASHSTSRTPSRSPTPEPPLQPDHFYGNEDVRFPPSPNSDGRTWLDPADDPLAQRGIPVFKPTMDEFVDFEAYVNRVEPWGMRSGIVKIIPPKEWTDALPSVVPQLENVKLKNPIEQHMLGQGGLFQQQNIEKRRVMSVREWAELCAKEDLRAPGVEEVGLHARAANGTARRTRRSRKQRESETAEPDHNPEAVAIKHEDEDVEPELAPQAPISPPNSHRALSPPEDAEQQSPVQEPAAPSDIPASLSAPTATSKAGKARHPLAEEEEEEGAEDEEQEDAKQAEVGQEEENVKPKARGRRAPQTREAREALMAERAAKDREFLESFDPHTAWLPPKTTAASYTTEFCKELERRYWRNCGFGKPAWYGADMQGSLFTDETTSWNVAHLPSALSRLLPASNKGLPGVNTPYLYFGMWRATFAWHVEDMDLFSINYIHFGAPKFWYAMPQARANALEQNMRSLFPGAGKKCSQFLRHKSYLASPKLLSQASCRPNYLVQQAGEFVITFPRGYHAGFNLGFNCAESVNFALESWIDIGRKAKACGCVNFSVRIDVDKLLQDRAAENREVYRKPKKRIKTGAAAEKENKPKLSRKRKAEGDAPAKTKKQKTKPASAQEQPVASSSKLPTPAKQVKLTLKLPPRPKGPETFPCCLCVSMSREGLLPVHDPPAWWYEPGNPEAAGGKPCMAHAECASVVPETWVDEVEVGEPDANGIRSKEKRVFGVDGIVKDRWNLKCTACTKTRHRAHGAPIQCTKGKCPKAFHVSCARDGVASGIVFTVLREVEKEVVLLDNHQPSASELAPVSSAAPNIAPVPIDPALMSEQPMDVDPSYGPDAAAPSVDASLTSSTISVPQPHAGAQPQPHQPSPTPQVLKLIKKTEVEVLCHQHNPAILAAKKAQHQDRIRNQLLALPPMSRIKLRVTAGVFEVTLVRVVEESHSVEVLWDRGLKREFKWRSVVFGETDGVVGQKPTEAAPEPEAGSSAATPHSATPNAAAGQPGSVPPPSYRPSPVAHQPAHPQSYTPIAPSPSSTNTPVYASPPVASSSTQQVAPVYHPPTNAQYAQQAVYQPRTSTYQYAPGSWTYQYAATVNSFGVRANHDYQSSAAQPPPASTYPSSSYPSSSYAQTAYAPHTSGAPAPYQYPYSRHPYGSYAQYGAYHYAPPPPAAPQATPHVAAQPPPPAAAPPPPPPSQSQSRGLQWQRPYTGPKEPAPKAPTLTVPSVPQHPSQSPTPAATASDAHQGGSTEAAAASGTS</sequence>
<dbReference type="InterPro" id="IPR003349">
    <property type="entry name" value="JmjN"/>
</dbReference>
<dbReference type="EMBL" id="KZ084119">
    <property type="protein sequence ID" value="OSD00357.1"/>
    <property type="molecule type" value="Genomic_DNA"/>
</dbReference>
<dbReference type="PROSITE" id="PS51805">
    <property type="entry name" value="EPHD"/>
    <property type="match status" value="1"/>
</dbReference>
<feature type="compositionally biased region" description="Polar residues" evidence="7">
    <location>
        <begin position="840"/>
        <end position="849"/>
    </location>
</feature>
<dbReference type="CDD" id="cd15571">
    <property type="entry name" value="ePHD"/>
    <property type="match status" value="1"/>
</dbReference>
<accession>A0A1Y2IH01</accession>
<feature type="compositionally biased region" description="Polar residues" evidence="7">
    <location>
        <begin position="615"/>
        <end position="624"/>
    </location>
</feature>
<proteinExistence type="inferred from homology"/>
<dbReference type="GO" id="GO:0010468">
    <property type="term" value="P:regulation of gene expression"/>
    <property type="evidence" value="ECO:0007669"/>
    <property type="project" value="TreeGrafter"/>
</dbReference>
<feature type="region of interest" description="Disordered" evidence="7">
    <location>
        <begin position="962"/>
        <end position="1049"/>
    </location>
</feature>
<dbReference type="Gene3D" id="2.60.120.650">
    <property type="entry name" value="Cupin"/>
    <property type="match status" value="2"/>
</dbReference>
<protein>
    <recommendedName>
        <fullName evidence="2">[histone H3]-trimethyl-L-lysine(9) demethylase</fullName>
        <ecNumber evidence="2">1.14.11.66</ecNumber>
    </recommendedName>
</protein>
<feature type="region of interest" description="Disordered" evidence="7">
    <location>
        <begin position="1"/>
        <end position="49"/>
    </location>
</feature>
<feature type="domain" description="PHD-type" evidence="10">
    <location>
        <begin position="647"/>
        <end position="792"/>
    </location>
</feature>
<name>A0A1Y2IH01_TRAC3</name>
<dbReference type="GO" id="GO:0140684">
    <property type="term" value="F:histone H3K9me2/H3K9me3 demethylase activity"/>
    <property type="evidence" value="ECO:0007669"/>
    <property type="project" value="UniProtKB-EC"/>
</dbReference>
<feature type="compositionally biased region" description="Low complexity" evidence="7">
    <location>
        <begin position="850"/>
        <end position="859"/>
    </location>
</feature>
<keyword evidence="5" id="KW-0862">Zinc</keyword>
<dbReference type="SUPFAM" id="SSF51197">
    <property type="entry name" value="Clavaminate synthase-like"/>
    <property type="match status" value="1"/>
</dbReference>
<feature type="compositionally biased region" description="Low complexity" evidence="7">
    <location>
        <begin position="1214"/>
        <end position="1228"/>
    </location>
</feature>
<feature type="region of interest" description="Disordered" evidence="7">
    <location>
        <begin position="1159"/>
        <end position="1250"/>
    </location>
</feature>
<dbReference type="GO" id="GO:0008270">
    <property type="term" value="F:zinc ion binding"/>
    <property type="evidence" value="ECO:0007669"/>
    <property type="project" value="UniProtKB-KW"/>
</dbReference>
<dbReference type="GO" id="GO:0000785">
    <property type="term" value="C:chromatin"/>
    <property type="evidence" value="ECO:0007669"/>
    <property type="project" value="TreeGrafter"/>
</dbReference>
<dbReference type="PROSITE" id="PS51184">
    <property type="entry name" value="JMJC"/>
    <property type="match status" value="1"/>
</dbReference>
<evidence type="ECO:0000259" key="9">
    <source>
        <dbReference type="PROSITE" id="PS51184"/>
    </source>
</evidence>
<feature type="compositionally biased region" description="Low complexity" evidence="7">
    <location>
        <begin position="1031"/>
        <end position="1042"/>
    </location>
</feature>
<feature type="domain" description="JmjC" evidence="9">
    <location>
        <begin position="378"/>
        <end position="544"/>
    </location>
</feature>
<evidence type="ECO:0000256" key="7">
    <source>
        <dbReference type="SAM" id="MobiDB-lite"/>
    </source>
</evidence>